<reference evidence="2 3" key="1">
    <citation type="submission" date="2019-05" db="EMBL/GenBank/DDBJ databases">
        <title>Another draft genome of Portunus trituberculatus and its Hox gene families provides insights of decapod evolution.</title>
        <authorList>
            <person name="Jeong J.-H."/>
            <person name="Song I."/>
            <person name="Kim S."/>
            <person name="Choi T."/>
            <person name="Kim D."/>
            <person name="Ryu S."/>
            <person name="Kim W."/>
        </authorList>
    </citation>
    <scope>NUCLEOTIDE SEQUENCE [LARGE SCALE GENOMIC DNA]</scope>
    <source>
        <tissue evidence="2">Muscle</tissue>
    </source>
</reference>
<comment type="caution">
    <text evidence="2">The sequence shown here is derived from an EMBL/GenBank/DDBJ whole genome shotgun (WGS) entry which is preliminary data.</text>
</comment>
<accession>A0A5B7EHZ3</accession>
<protein>
    <submittedName>
        <fullName evidence="2">Uncharacterized protein</fullName>
    </submittedName>
</protein>
<feature type="compositionally biased region" description="Basic residues" evidence="1">
    <location>
        <begin position="16"/>
        <end position="26"/>
    </location>
</feature>
<dbReference type="Proteomes" id="UP000324222">
    <property type="component" value="Unassembled WGS sequence"/>
</dbReference>
<evidence type="ECO:0000313" key="3">
    <source>
        <dbReference type="Proteomes" id="UP000324222"/>
    </source>
</evidence>
<gene>
    <name evidence="2" type="ORF">E2C01_026326</name>
</gene>
<evidence type="ECO:0000313" key="2">
    <source>
        <dbReference type="EMBL" id="MPC32988.1"/>
    </source>
</evidence>
<feature type="region of interest" description="Disordered" evidence="1">
    <location>
        <begin position="1"/>
        <end position="26"/>
    </location>
</feature>
<dbReference type="AlphaFoldDB" id="A0A5B7EHZ3"/>
<proteinExistence type="predicted"/>
<dbReference type="EMBL" id="VSRR010002736">
    <property type="protein sequence ID" value="MPC32988.1"/>
    <property type="molecule type" value="Genomic_DNA"/>
</dbReference>
<organism evidence="2 3">
    <name type="scientific">Portunus trituberculatus</name>
    <name type="common">Swimming crab</name>
    <name type="synonym">Neptunus trituberculatus</name>
    <dbReference type="NCBI Taxonomy" id="210409"/>
    <lineage>
        <taxon>Eukaryota</taxon>
        <taxon>Metazoa</taxon>
        <taxon>Ecdysozoa</taxon>
        <taxon>Arthropoda</taxon>
        <taxon>Crustacea</taxon>
        <taxon>Multicrustacea</taxon>
        <taxon>Malacostraca</taxon>
        <taxon>Eumalacostraca</taxon>
        <taxon>Eucarida</taxon>
        <taxon>Decapoda</taxon>
        <taxon>Pleocyemata</taxon>
        <taxon>Brachyura</taxon>
        <taxon>Eubrachyura</taxon>
        <taxon>Portunoidea</taxon>
        <taxon>Portunidae</taxon>
        <taxon>Portuninae</taxon>
        <taxon>Portunus</taxon>
    </lineage>
</organism>
<feature type="region of interest" description="Disordered" evidence="1">
    <location>
        <begin position="54"/>
        <end position="73"/>
    </location>
</feature>
<evidence type="ECO:0000256" key="1">
    <source>
        <dbReference type="SAM" id="MobiDB-lite"/>
    </source>
</evidence>
<keyword evidence="3" id="KW-1185">Reference proteome</keyword>
<name>A0A5B7EHZ3_PORTR</name>
<sequence length="73" mass="8262">MMRLMEKLDCQVTGTARRRNRKAGGRRLTHSALLITERRRSNPDLASLLPSLPLVSPGLDDDDEEEGERLLYA</sequence>